<keyword evidence="1" id="KW-0489">Methyltransferase</keyword>
<keyword evidence="2" id="KW-1185">Reference proteome</keyword>
<comment type="caution">
    <text evidence="1">The sequence shown here is derived from an EMBL/GenBank/DDBJ whole genome shotgun (WGS) entry which is preliminary data.</text>
</comment>
<evidence type="ECO:0000313" key="1">
    <source>
        <dbReference type="EMBL" id="OQR74076.1"/>
    </source>
</evidence>
<organism evidence="1 2">
    <name type="scientific">Tropilaelaps mercedesae</name>
    <dbReference type="NCBI Taxonomy" id="418985"/>
    <lineage>
        <taxon>Eukaryota</taxon>
        <taxon>Metazoa</taxon>
        <taxon>Ecdysozoa</taxon>
        <taxon>Arthropoda</taxon>
        <taxon>Chelicerata</taxon>
        <taxon>Arachnida</taxon>
        <taxon>Acari</taxon>
        <taxon>Parasitiformes</taxon>
        <taxon>Mesostigmata</taxon>
        <taxon>Gamasina</taxon>
        <taxon>Dermanyssoidea</taxon>
        <taxon>Laelapidae</taxon>
        <taxon>Tropilaelaps</taxon>
    </lineage>
</organism>
<accession>A0A1V9XKU2</accession>
<keyword evidence="1" id="KW-0808">Transferase</keyword>
<protein>
    <submittedName>
        <fullName evidence="1">Putative tRNA (Uracil-O(2)-)-methyltransferase-like</fullName>
    </submittedName>
</protein>
<dbReference type="OrthoDB" id="10047021at2759"/>
<sequence>RNCTQVDRSLVDRIVARVACHLLNSSGKPQFNGFDIGGQLSLPEVVALVDKAERSHLKSQCGGLQTLLKNNYHIFQVKSGNVRLRIPEDSSTISVQGPMRQRRACWFNENHPQGCPLTREKCRFAH</sequence>
<proteinExistence type="predicted"/>
<name>A0A1V9XKU2_9ACAR</name>
<dbReference type="STRING" id="418985.A0A1V9XKU2"/>
<dbReference type="GO" id="GO:0008168">
    <property type="term" value="F:methyltransferase activity"/>
    <property type="evidence" value="ECO:0007669"/>
    <property type="project" value="UniProtKB-KW"/>
</dbReference>
<feature type="non-terminal residue" evidence="1">
    <location>
        <position position="1"/>
    </location>
</feature>
<dbReference type="InParanoid" id="A0A1V9XKU2"/>
<evidence type="ECO:0000313" key="2">
    <source>
        <dbReference type="Proteomes" id="UP000192247"/>
    </source>
</evidence>
<gene>
    <name evidence="1" type="ORF">BIW11_09324</name>
</gene>
<dbReference type="Proteomes" id="UP000192247">
    <property type="component" value="Unassembled WGS sequence"/>
</dbReference>
<dbReference type="AlphaFoldDB" id="A0A1V9XKU2"/>
<dbReference type="EMBL" id="MNPL01008771">
    <property type="protein sequence ID" value="OQR74076.1"/>
    <property type="molecule type" value="Genomic_DNA"/>
</dbReference>
<reference evidence="1 2" key="1">
    <citation type="journal article" date="2017" name="Gigascience">
        <title>Draft genome of the honey bee ectoparasitic mite, Tropilaelaps mercedesae, is shaped by the parasitic life history.</title>
        <authorList>
            <person name="Dong X."/>
            <person name="Armstrong S.D."/>
            <person name="Xia D."/>
            <person name="Makepeace B.L."/>
            <person name="Darby A.C."/>
            <person name="Kadowaki T."/>
        </authorList>
    </citation>
    <scope>NUCLEOTIDE SEQUENCE [LARGE SCALE GENOMIC DNA]</scope>
    <source>
        <strain evidence="1">Wuxi-XJTLU</strain>
    </source>
</reference>
<dbReference type="GO" id="GO:0032259">
    <property type="term" value="P:methylation"/>
    <property type="evidence" value="ECO:0007669"/>
    <property type="project" value="UniProtKB-KW"/>
</dbReference>